<dbReference type="GO" id="GO:0004386">
    <property type="term" value="F:helicase activity"/>
    <property type="evidence" value="ECO:0007669"/>
    <property type="project" value="UniProtKB-KW"/>
</dbReference>
<dbReference type="AlphaFoldDB" id="A0A853BMN3"/>
<dbReference type="Proteomes" id="UP000575985">
    <property type="component" value="Unassembled WGS sequence"/>
</dbReference>
<dbReference type="GO" id="GO:0005524">
    <property type="term" value="F:ATP binding"/>
    <property type="evidence" value="ECO:0007669"/>
    <property type="project" value="InterPro"/>
</dbReference>
<name>A0A853BMN3_9ACTN</name>
<dbReference type="SMART" id="SM00487">
    <property type="entry name" value="DEXDc"/>
    <property type="match status" value="1"/>
</dbReference>
<protein>
    <submittedName>
        <fullName evidence="4">Superfamily II DNA or RNA helicase</fullName>
    </submittedName>
</protein>
<dbReference type="Gene3D" id="3.40.50.300">
    <property type="entry name" value="P-loop containing nucleotide triphosphate hydrolases"/>
    <property type="match status" value="2"/>
</dbReference>
<gene>
    <name evidence="4" type="ORF">HNR12_002241</name>
</gene>
<dbReference type="Pfam" id="PF04851">
    <property type="entry name" value="ResIII"/>
    <property type="match status" value="1"/>
</dbReference>
<dbReference type="GO" id="GO:0005829">
    <property type="term" value="C:cytosol"/>
    <property type="evidence" value="ECO:0007669"/>
    <property type="project" value="TreeGrafter"/>
</dbReference>
<dbReference type="InterPro" id="IPR050742">
    <property type="entry name" value="Helicase_Restrict-Modif_Enz"/>
</dbReference>
<keyword evidence="5" id="KW-1185">Reference proteome</keyword>
<dbReference type="CDD" id="cd18785">
    <property type="entry name" value="SF2_C"/>
    <property type="match status" value="1"/>
</dbReference>
<dbReference type="InterPro" id="IPR001650">
    <property type="entry name" value="Helicase_C-like"/>
</dbReference>
<keyword evidence="4" id="KW-0547">Nucleotide-binding</keyword>
<keyword evidence="2" id="KW-0812">Transmembrane</keyword>
<dbReference type="InterPro" id="IPR014001">
    <property type="entry name" value="Helicase_ATP-bd"/>
</dbReference>
<dbReference type="RefSeq" id="WP_179767406.1">
    <property type="nucleotide sequence ID" value="NZ_JACCFO010000001.1"/>
</dbReference>
<evidence type="ECO:0000259" key="3">
    <source>
        <dbReference type="PROSITE" id="PS51192"/>
    </source>
</evidence>
<dbReference type="GO" id="GO:0016787">
    <property type="term" value="F:hydrolase activity"/>
    <property type="evidence" value="ECO:0007669"/>
    <property type="project" value="InterPro"/>
</dbReference>
<feature type="region of interest" description="Disordered" evidence="1">
    <location>
        <begin position="118"/>
        <end position="168"/>
    </location>
</feature>
<keyword evidence="4" id="KW-0347">Helicase</keyword>
<keyword evidence="2" id="KW-1133">Transmembrane helix</keyword>
<feature type="compositionally biased region" description="Basic and acidic residues" evidence="1">
    <location>
        <begin position="129"/>
        <end position="149"/>
    </location>
</feature>
<dbReference type="PROSITE" id="PS51192">
    <property type="entry name" value="HELICASE_ATP_BIND_1"/>
    <property type="match status" value="1"/>
</dbReference>
<evidence type="ECO:0000313" key="4">
    <source>
        <dbReference type="EMBL" id="NYI95964.1"/>
    </source>
</evidence>
<dbReference type="GO" id="GO:0003677">
    <property type="term" value="F:DNA binding"/>
    <property type="evidence" value="ECO:0007669"/>
    <property type="project" value="InterPro"/>
</dbReference>
<reference evidence="4 5" key="1">
    <citation type="submission" date="2020-07" db="EMBL/GenBank/DDBJ databases">
        <title>Sequencing the genomes of 1000 actinobacteria strains.</title>
        <authorList>
            <person name="Klenk H.-P."/>
        </authorList>
    </citation>
    <scope>NUCLEOTIDE SEQUENCE [LARGE SCALE GENOMIC DNA]</scope>
    <source>
        <strain evidence="4 5">DSM 45927</strain>
    </source>
</reference>
<dbReference type="EMBL" id="JACCFO010000001">
    <property type="protein sequence ID" value="NYI95964.1"/>
    <property type="molecule type" value="Genomic_DNA"/>
</dbReference>
<evidence type="ECO:0000256" key="2">
    <source>
        <dbReference type="SAM" id="Phobius"/>
    </source>
</evidence>
<keyword evidence="2" id="KW-0472">Membrane</keyword>
<dbReference type="Pfam" id="PF00271">
    <property type="entry name" value="Helicase_C"/>
    <property type="match status" value="1"/>
</dbReference>
<dbReference type="SUPFAM" id="SSF52540">
    <property type="entry name" value="P-loop containing nucleoside triphosphate hydrolases"/>
    <property type="match status" value="2"/>
</dbReference>
<proteinExistence type="predicted"/>
<dbReference type="PANTHER" id="PTHR47396:SF1">
    <property type="entry name" value="ATP-DEPENDENT HELICASE IRC3-RELATED"/>
    <property type="match status" value="1"/>
</dbReference>
<keyword evidence="4" id="KW-0067">ATP-binding</keyword>
<dbReference type="InterPro" id="IPR027417">
    <property type="entry name" value="P-loop_NTPase"/>
</dbReference>
<organism evidence="4 5">
    <name type="scientific">Streptomonospora nanhaiensis</name>
    <dbReference type="NCBI Taxonomy" id="1323731"/>
    <lineage>
        <taxon>Bacteria</taxon>
        <taxon>Bacillati</taxon>
        <taxon>Actinomycetota</taxon>
        <taxon>Actinomycetes</taxon>
        <taxon>Streptosporangiales</taxon>
        <taxon>Nocardiopsidaceae</taxon>
        <taxon>Streptomonospora</taxon>
    </lineage>
</organism>
<accession>A0A853BMN3</accession>
<dbReference type="PANTHER" id="PTHR47396">
    <property type="entry name" value="TYPE I RESTRICTION ENZYME ECOKI R PROTEIN"/>
    <property type="match status" value="1"/>
</dbReference>
<evidence type="ECO:0000313" key="5">
    <source>
        <dbReference type="Proteomes" id="UP000575985"/>
    </source>
</evidence>
<feature type="transmembrane region" description="Helical" evidence="2">
    <location>
        <begin position="777"/>
        <end position="810"/>
    </location>
</feature>
<keyword evidence="4" id="KW-0378">Hydrolase</keyword>
<feature type="domain" description="Helicase ATP-binding" evidence="3">
    <location>
        <begin position="32"/>
        <end position="226"/>
    </location>
</feature>
<evidence type="ECO:0000256" key="1">
    <source>
        <dbReference type="SAM" id="MobiDB-lite"/>
    </source>
</evidence>
<comment type="caution">
    <text evidence="4">The sequence shown here is derived from an EMBL/GenBank/DDBJ whole genome shotgun (WGS) entry which is preliminary data.</text>
</comment>
<sequence length="1000" mass="106695">MTAADAPTVIGDARWPGTLRPYQRDVLERLRNRFASGEPRAWVVLPPGAGKTLVGLEAARELGARTVVLVPNTAIQGQWVAEWERFERPGGARAGTSRELTDAVNVLTYQSLAVFDPDADADAGTDSRTTTHPDSRTDTQPETETDARSDVPPGTPPVPQSPGRRLLGRLHPNGAALVEALRGAGPLTIVLDECHHLLQVWGRLLAEILAELDARAHVIGLTGTPPTTLTRTESALVTGLFGAPVHGASIPALVRDGYLAPFAELAWLAAPTAVERDYLAENGLRFSELCTDLLAPGFAEPDFRSWLHTRFVEGVDPDTGERRSWPESAAAEPDLADALLRLHHAGHVPPPEGARLHERHRTAPSVADWMALLNDYARRHLLPGPGRPAANAEAFERVRAALPAVGYQLTRRGVRTGRSPVDRVLARSAAKARATVEIAAVESAAMGDELRALVLCDHEREGARPSARLRGVLADEAGSAWECLVLLGEDVRTRPLRPMLVTGRTVATTAEVAADFIAWVRRRRPGLELAAVSGGADTVLGIGAREADLVRVEGEWGSRTWVRLATAYFTEGGCQVLVGTRGMLGEGWDAPAVNTVIDLTTATTPTAVVQGRGRALRLDPERPGKTAHTWTVVCVSPDHPQGAGDWERFVRKHEGYLAVDPEGEVMNGVAHVDPTFSPFHPPPAEAFDAVNARMLARAEDRLGTRERWRVGTPYRDEVLPTLRVSPLPGAAPEWTRSVPEDAEVRPPGAVPAQWGIAMRDADPADRPSQAPTPASAVLGALAAACVALFCLALGLITGAVVAAPAALAAVERLVVRRARLAAATRLVREAARPPGVVAFARAVADALAATGQSEAGAEGVRLHVDRDGSYRVTLTGAGPEAAERFRAALDEVLSPVTGTPRRLIARYEVAPEGHPGGERGLAAAWLRYEAPYNRVAAHAVPAVFARDHARLAAFEQAWRRWVSAGVSVSGALAAQAPALRAEPGAATPVPVATTSRLTWW</sequence>
<dbReference type="InterPro" id="IPR006935">
    <property type="entry name" value="Helicase/UvrB_N"/>
</dbReference>